<feature type="compositionally biased region" description="Polar residues" evidence="10">
    <location>
        <begin position="773"/>
        <end position="816"/>
    </location>
</feature>
<feature type="region of interest" description="Disordered" evidence="10">
    <location>
        <begin position="2533"/>
        <end position="2552"/>
    </location>
</feature>
<feature type="compositionally biased region" description="Basic and acidic residues" evidence="10">
    <location>
        <begin position="1595"/>
        <end position="1606"/>
    </location>
</feature>
<feature type="compositionally biased region" description="Low complexity" evidence="10">
    <location>
        <begin position="1117"/>
        <end position="1132"/>
    </location>
</feature>
<feature type="compositionally biased region" description="Polar residues" evidence="10">
    <location>
        <begin position="1387"/>
        <end position="1397"/>
    </location>
</feature>
<dbReference type="OrthoDB" id="1903104at2759"/>
<keyword evidence="3" id="KW-0677">Repeat</keyword>
<feature type="region of interest" description="Disordered" evidence="10">
    <location>
        <begin position="373"/>
        <end position="592"/>
    </location>
</feature>
<feature type="region of interest" description="Disordered" evidence="10">
    <location>
        <begin position="1375"/>
        <end position="1404"/>
    </location>
</feature>
<feature type="compositionally biased region" description="Basic and acidic residues" evidence="10">
    <location>
        <begin position="1732"/>
        <end position="1744"/>
    </location>
</feature>
<sequence length="2937" mass="320455">MESSEDDAGTATNASRRASAREKDVGLAEDVNATSSFHQEPSEARPTCETPAMSEDNFDGDSVPSPSAQDVNTSTEAILDMIDEIVDGPGAPKRLPLTEEDVNMQFDELEITSAHSNNTQESTKSDSENILPLPVVASPAESVKSEPVLPVGTDSQAESSITSDISAGIVNTDSVDLLPESSSVAEGSEPAVSTQPEDSALSSVVPESPAICPLPIPSSSEVQTVQNISVVSECESQERTVKCVTSSDSRDNVTVESAESTSSDSSVSEGKAVLVEPQVRSPLRRRLVRPAPSDRRPDSTVSSTVDSQIVNIPVVEETGSESITKDVTSSSDAVPTIHGNVKPEEIRNVSEINFCKAETSVSPPKKIKLIRQKVNTGTSNRNTSVDTIAISSDKDQCQSTSSESHSLPLPETITESSSTVSISKSQENNESIISVSNCVTEKPESPEQAVCSDQHSQPSIEQCHLPKIENSEKESNNEQELPVQSSSCLPPSPIPEVNTDSGNIEHESNILPATSTADQSDTKITDLEQDSASNIVNDKQEVTKDPESNETQIPSEKTVTEPSICPESSQISSTDSCKPDNSNILETDDQNKVPLIESNLSASIVPESKVEAEPSSIVTPIELNSISNLPESQEEAEQGGLVTPIEPSLSTITLPKSNEETEQSSAVLPCKQNSEMTNLPETNVQVEQNTTELPEEPNLSSTDLPETMVEAEQSSIVAPIESSLSTTTLPESKQEDTEESSVALLPKENLPASNLVESKADAEESTVVPQLEPNLSTTNLPTESTDQSNIVSPSKQTLVTSNLAESTETKEQSSIISPCEQDLPTSDLPEPTEIVEQSSVVSPCKQTQETSNLPESTEIVEQNSEVSPCEQTQITSNLPESTEILEQTRVASPCRQTLDTSNLPEAKETEEQSSVVSPCEQNVAASNLPESTDKEEKFKLPDRMPEAEAEQSGVVPPIKLNLSMSSLSESQVEAEDSSISKNNVNNDESEATKQVPKLTIKLKQSDEMKSPVPKLTIKPIKPPSEHEVDDKTVKQQQIPSVTKINIKPILKPPEIERPLRSHGLDGNTKSNASDQLPCITKLNIKPIPKPPEKINDIHRKSSSSEISESEYSENDESTSTSDQASASDQGSSDIVPKVTIKLGKPGTECEGKFYTEQSAPKLTIKAIHPDEREESESKLKLIISQSEDTPPEKIPKLTIKTVSKSESQPLSPKLTIKPIKPPDTSSKENEVSKTKTPTESFSSDHREGHHVPKITIKPVTRSSAMCDSPEHIPVVTKLNIKPILKPTDIGESSEGFEDKVPVVSKLNIKPVIKPKDNDVDSSLDDVRKVTKLNIKPIKNPEENSSEEKDCDELNADIDKNCIPVVTKLNIKPIIKPQEEETLKDSENQSSETGNSSDDNGDHIPVVTKLNIKPIIKPDDLEESSKSVSSTELSIPVVTKLNIKPLIKPGESVSPSSPKKEHSKSDSHSPNIPVVTKLNIKPVVRPEDTELATSVEEKSVKNPPLVMKINMKAVTENYNNENLHNEHVSNNVSEGLLSIAPKITKAANELQTKCENTPDDRNLKRSEVSANDSSDLVTEHASASEKPKQNCVPEPNQKREGSEERTLVIKKPNVNTSTKDKPLSISIAECDSMMPGSLSNDTKSEKQVNESHTSQEYKNINLRSMDATAESTMMQIVGRQKYSSVQNCTLLKKLLENKSDSLDKSFEVSSITNCGLPLDRNDATSKSIGNKDTQQHAENTSKDKLGSGNIDKVGRRSPSLAKVNDSNKLEQSKTHTIQQIADKTIENMTKPLEITISDKISNQSSGQDSPRIILKINKTDHGPSAKIITEEVKRTETQQNYTENTQNIVNDKPSPRKNLANSRRKQVLDTSLNLSTGKRLRSSRIVENTEKSPPAKRNTGKRSTTETSPPQNKESELSILQTKRLKLGQLLSNKSLTITPVTKTSPPSPTKTSLEMKQGVKSVNHTLLNNENCSKNGNSKLHNILSNLQAKQMQFNNTNCSEKAQTVASDIDLNASMSSSDAGENTHVENSRPAVQEMIIAENTDFREFGTTPEEVSQDPLEVDSLKPTEEPPEIVDIPKPVELTPQPKKRGRPRKLPVSEGAKPAAVTLPVPALEERPQRSLRLMRDRPAILSKPRGRGRGRGGRRSETTPPAELETVLVIEPVEVPEERPVSGEIDPTSSRIKLPRMTEALDKMPSTCNTPLSSRRRNSSGNFSTGDTPEKTVLDNSKLDEFGKSPEPPGSGKSRGGRGARGGRGRTPRARGRGRGGGRGAMYMKETMGIYGRVCGPATTTVQLFEEETCMMDDNATPAKPSHLLDEDSQSSVKSSTNESSNKLKKSKFADLFDSNKVWTAADVKEYTWPPPDKADVEHKVMMIQEQVAMFLGVKSFKRRYAELNRRTITGEERDYVLSKGLVTEALCDLGITAVDASDVLDIMLSDYPHKYEEFRSHQRQRQLAEAEEEPVEEAKVEEKVVRIEMKPEKPAETKPEPPKVDPEKTRQDMAAAAIASASEWNARANAARRGACADLQSLTVQRARAPQQPPPAPHLRPPAGFYPHALLPGQYQHSYRVYTPDQLRYFPLNTVLAAPPAPASEDWSSESEPDWGSHCSSSDDSDGPSHHAAKRKKLTKTKRSSQAEASSSVKEEPREEVDLCRVCKLRLEANRRYTHERFLVCANCNAKLHPSCLELSADTIRKCREYAWQCAECKSCCSCRQPADDDKMLFCDLCDRGFHIYCVGLDTVPSGRWHCVECAICKSCGARSPGGPAGASGAAAAPADWHHQTRRGPGGHKVYSHSLCTPCARAYRIGRYCPLCERSFIGPKGTMQLVICKLCDRQLHQECVRQTGCLPRVLDYTCGGCRRGGITSRAAAVRLAPRTIATLFMAKRRFNKYAHRQYLASRLRPAACPPGEAGEPASDDERDASDPLDAADLPEHTASCS</sequence>
<feature type="region of interest" description="Disordered" evidence="10">
    <location>
        <begin position="2304"/>
        <end position="2332"/>
    </location>
</feature>
<dbReference type="Proteomes" id="UP001154114">
    <property type="component" value="Chromosome 7"/>
</dbReference>
<feature type="compositionally biased region" description="Polar residues" evidence="10">
    <location>
        <begin position="549"/>
        <end position="585"/>
    </location>
</feature>
<evidence type="ECO:0000256" key="5">
    <source>
        <dbReference type="ARBA" id="ARBA00022833"/>
    </source>
</evidence>
<feature type="compositionally biased region" description="Low complexity" evidence="10">
    <location>
        <begin position="1836"/>
        <end position="1846"/>
    </location>
</feature>
<feature type="compositionally biased region" description="Basic and acidic residues" evidence="10">
    <location>
        <begin position="1053"/>
        <end position="1063"/>
    </location>
</feature>
<dbReference type="PANTHER" id="PTHR45888:SF4">
    <property type="entry name" value="PHD FINGER PROTEIN 10"/>
    <property type="match status" value="1"/>
</dbReference>
<dbReference type="CDD" id="cd21085">
    <property type="entry name" value="WH_NTD_PHF10"/>
    <property type="match status" value="1"/>
</dbReference>
<reference evidence="12" key="1">
    <citation type="submission" date="2021-12" db="EMBL/GenBank/DDBJ databases">
        <authorList>
            <person name="King R."/>
        </authorList>
    </citation>
    <scope>NUCLEOTIDE SEQUENCE</scope>
</reference>
<evidence type="ECO:0000313" key="13">
    <source>
        <dbReference type="Proteomes" id="UP001154114"/>
    </source>
</evidence>
<dbReference type="InterPro" id="IPR011011">
    <property type="entry name" value="Znf_FYVE_PHD"/>
</dbReference>
<feature type="compositionally biased region" description="Basic residues" evidence="10">
    <location>
        <begin position="2135"/>
        <end position="2144"/>
    </location>
</feature>
<dbReference type="GO" id="GO:0005634">
    <property type="term" value="C:nucleus"/>
    <property type="evidence" value="ECO:0007669"/>
    <property type="project" value="UniProtKB-SubCell"/>
</dbReference>
<feature type="compositionally biased region" description="Low complexity" evidence="10">
    <location>
        <begin position="1447"/>
        <end position="1456"/>
    </location>
</feature>
<comment type="subcellular location">
    <subcellularLocation>
        <location evidence="1">Nucleus</location>
    </subcellularLocation>
</comment>
<organism evidence="12 13">
    <name type="scientific">Chrysodeixis includens</name>
    <name type="common">Soybean looper</name>
    <name type="synonym">Pseudoplusia includens</name>
    <dbReference type="NCBI Taxonomy" id="689277"/>
    <lineage>
        <taxon>Eukaryota</taxon>
        <taxon>Metazoa</taxon>
        <taxon>Ecdysozoa</taxon>
        <taxon>Arthropoda</taxon>
        <taxon>Hexapoda</taxon>
        <taxon>Insecta</taxon>
        <taxon>Pterygota</taxon>
        <taxon>Neoptera</taxon>
        <taxon>Endopterygota</taxon>
        <taxon>Lepidoptera</taxon>
        <taxon>Glossata</taxon>
        <taxon>Ditrysia</taxon>
        <taxon>Noctuoidea</taxon>
        <taxon>Noctuidae</taxon>
        <taxon>Plusiinae</taxon>
        <taxon>Chrysodeixis</taxon>
    </lineage>
</organism>
<feature type="compositionally biased region" description="Pro residues" evidence="10">
    <location>
        <begin position="2539"/>
        <end position="2548"/>
    </location>
</feature>
<feature type="compositionally biased region" description="Basic and acidic residues" evidence="10">
    <location>
        <begin position="1376"/>
        <end position="1386"/>
    </location>
</feature>
<feature type="compositionally biased region" description="Polar residues" evidence="10">
    <location>
        <begin position="1034"/>
        <end position="1043"/>
    </location>
</feature>
<feature type="region of interest" description="Disordered" evidence="10">
    <location>
        <begin position="238"/>
        <end position="339"/>
    </location>
</feature>
<feature type="compositionally biased region" description="Basic and acidic residues" evidence="10">
    <location>
        <begin position="1023"/>
        <end position="1033"/>
    </location>
</feature>
<feature type="region of interest" description="Disordered" evidence="10">
    <location>
        <begin position="2588"/>
        <end position="2642"/>
    </location>
</feature>
<feature type="compositionally biased region" description="Low complexity" evidence="10">
    <location>
        <begin position="2321"/>
        <end position="2332"/>
    </location>
</feature>
<evidence type="ECO:0000256" key="7">
    <source>
        <dbReference type="ARBA" id="ARBA00023163"/>
    </source>
</evidence>
<feature type="compositionally biased region" description="Low complexity" evidence="10">
    <location>
        <begin position="2901"/>
        <end position="2912"/>
    </location>
</feature>
<feature type="compositionally biased region" description="Basic residues" evidence="10">
    <location>
        <begin position="2246"/>
        <end position="2267"/>
    </location>
</feature>
<feature type="region of interest" description="Disordered" evidence="10">
    <location>
        <begin position="1183"/>
        <end position="1266"/>
    </location>
</feature>
<feature type="compositionally biased region" description="Polar residues" evidence="10">
    <location>
        <begin position="451"/>
        <end position="460"/>
    </location>
</feature>
<feature type="region of interest" description="Disordered" evidence="10">
    <location>
        <begin position="1716"/>
        <end position="1775"/>
    </location>
</feature>
<feature type="compositionally biased region" description="Basic and acidic residues" evidence="10">
    <location>
        <begin position="2114"/>
        <end position="2129"/>
    </location>
</feature>
<feature type="region of interest" description="Disordered" evidence="10">
    <location>
        <begin position="2901"/>
        <end position="2937"/>
    </location>
</feature>
<evidence type="ECO:0000256" key="6">
    <source>
        <dbReference type="ARBA" id="ARBA00023015"/>
    </source>
</evidence>
<feature type="compositionally biased region" description="Low complexity" evidence="10">
    <location>
        <begin position="411"/>
        <end position="425"/>
    </location>
</feature>
<evidence type="ECO:0000256" key="8">
    <source>
        <dbReference type="ARBA" id="ARBA00023242"/>
    </source>
</evidence>
<name>A0A9P0C2J3_CHRIL</name>
<dbReference type="CDD" id="cd15529">
    <property type="entry name" value="PHD2_PHF10"/>
    <property type="match status" value="1"/>
</dbReference>
<dbReference type="InterPro" id="IPR013083">
    <property type="entry name" value="Znf_RING/FYVE/PHD"/>
</dbReference>
<dbReference type="InterPro" id="IPR019787">
    <property type="entry name" value="Znf_PHD-finger"/>
</dbReference>
<feature type="compositionally biased region" description="Polar residues" evidence="10">
    <location>
        <begin position="64"/>
        <end position="73"/>
    </location>
</feature>
<protein>
    <recommendedName>
        <fullName evidence="11">PHD-type domain-containing protein</fullName>
    </recommendedName>
</protein>
<feature type="compositionally biased region" description="Acidic residues" evidence="10">
    <location>
        <begin position="1107"/>
        <end position="1116"/>
    </location>
</feature>
<keyword evidence="5" id="KW-0862">Zinc</keyword>
<feature type="compositionally biased region" description="Polar residues" evidence="10">
    <location>
        <begin position="177"/>
        <end position="202"/>
    </location>
</feature>
<evidence type="ECO:0000259" key="11">
    <source>
        <dbReference type="PROSITE" id="PS50016"/>
    </source>
</evidence>
<gene>
    <name evidence="12" type="ORF">CINC_LOCUS11991</name>
</gene>
<feature type="compositionally biased region" description="Basic and acidic residues" evidence="10">
    <location>
        <begin position="1090"/>
        <end position="1099"/>
    </location>
</feature>
<evidence type="ECO:0000256" key="3">
    <source>
        <dbReference type="ARBA" id="ARBA00022737"/>
    </source>
</evidence>
<dbReference type="PROSITE" id="PS50016">
    <property type="entry name" value="ZF_PHD_2"/>
    <property type="match status" value="2"/>
</dbReference>
<dbReference type="EMBL" id="LR824010">
    <property type="protein sequence ID" value="CAH0625376.1"/>
    <property type="molecule type" value="Genomic_DNA"/>
</dbReference>
<accession>A0A9P0C2J3</accession>
<feature type="compositionally biased region" description="Basic and acidic residues" evidence="10">
    <location>
        <begin position="538"/>
        <end position="547"/>
    </location>
</feature>
<dbReference type="SMART" id="SM00249">
    <property type="entry name" value="PHD"/>
    <property type="match status" value="3"/>
</dbReference>
<feature type="region of interest" description="Disordered" evidence="10">
    <location>
        <begin position="2476"/>
        <end position="2495"/>
    </location>
</feature>
<dbReference type="Pfam" id="PF00628">
    <property type="entry name" value="PHD"/>
    <property type="match status" value="1"/>
</dbReference>
<keyword evidence="6" id="KW-0805">Transcription regulation</keyword>
<keyword evidence="13" id="KW-1185">Reference proteome</keyword>
<feature type="region of interest" description="Disordered" evidence="10">
    <location>
        <begin position="653"/>
        <end position="1138"/>
    </location>
</feature>
<proteinExistence type="predicted"/>
<evidence type="ECO:0000256" key="4">
    <source>
        <dbReference type="ARBA" id="ARBA00022771"/>
    </source>
</evidence>
<feature type="compositionally biased region" description="Polar residues" evidence="10">
    <location>
        <begin position="663"/>
        <end position="704"/>
    </location>
</feature>
<feature type="domain" description="PHD-type" evidence="11">
    <location>
        <begin position="2649"/>
        <end position="2708"/>
    </location>
</feature>
<feature type="compositionally biased region" description="Polar residues" evidence="10">
    <location>
        <begin position="894"/>
        <end position="903"/>
    </location>
</feature>
<feature type="compositionally biased region" description="Low complexity" evidence="10">
    <location>
        <begin position="2154"/>
        <end position="2164"/>
    </location>
</feature>
<evidence type="ECO:0000256" key="9">
    <source>
        <dbReference type="PROSITE-ProRule" id="PRU00146"/>
    </source>
</evidence>
<feature type="compositionally biased region" description="Basic and acidic residues" evidence="10">
    <location>
        <begin position="1457"/>
        <end position="1466"/>
    </location>
</feature>
<feature type="compositionally biased region" description="Basic and acidic residues" evidence="10">
    <location>
        <begin position="931"/>
        <end position="946"/>
    </location>
</feature>
<feature type="compositionally biased region" description="Low complexity" evidence="10">
    <location>
        <begin position="254"/>
        <end position="269"/>
    </location>
</feature>
<feature type="compositionally biased region" description="Polar residues" evidence="10">
    <location>
        <begin position="299"/>
        <end position="310"/>
    </location>
</feature>
<evidence type="ECO:0000256" key="2">
    <source>
        <dbReference type="ARBA" id="ARBA00022723"/>
    </source>
</evidence>
<feature type="region of interest" description="Disordered" evidence="10">
    <location>
        <begin position="138"/>
        <end position="165"/>
    </location>
</feature>
<feature type="compositionally biased region" description="Polar residues" evidence="10">
    <location>
        <begin position="835"/>
        <end position="880"/>
    </location>
</feature>
<feature type="region of interest" description="Disordered" evidence="10">
    <location>
        <begin position="1833"/>
        <end position="1916"/>
    </location>
</feature>
<feature type="region of interest" description="Disordered" evidence="10">
    <location>
        <begin position="1446"/>
        <end position="1472"/>
    </location>
</feature>
<feature type="region of interest" description="Disordered" evidence="10">
    <location>
        <begin position="1"/>
        <end position="73"/>
    </location>
</feature>
<feature type="compositionally biased region" description="Polar residues" evidence="10">
    <location>
        <begin position="1200"/>
        <end position="1210"/>
    </location>
</feature>
<feature type="region of interest" description="Disordered" evidence="10">
    <location>
        <begin position="2047"/>
        <end position="2272"/>
    </location>
</feature>
<feature type="compositionally biased region" description="Polar residues" evidence="10">
    <location>
        <begin position="426"/>
        <end position="439"/>
    </location>
</feature>
<keyword evidence="2" id="KW-0479">Metal-binding</keyword>
<feature type="compositionally biased region" description="Polar residues" evidence="10">
    <location>
        <begin position="962"/>
        <end position="986"/>
    </location>
</feature>
<feature type="domain" description="PHD-type" evidence="11">
    <location>
        <begin position="2705"/>
        <end position="2753"/>
    </location>
</feature>
<evidence type="ECO:0000313" key="12">
    <source>
        <dbReference type="EMBL" id="CAH0625376.1"/>
    </source>
</evidence>
<dbReference type="SUPFAM" id="SSF57903">
    <property type="entry name" value="FYVE/PHD zinc finger"/>
    <property type="match status" value="3"/>
</dbReference>
<keyword evidence="4 9" id="KW-0863">Zinc-finger</keyword>
<dbReference type="PANTHER" id="PTHR45888">
    <property type="entry name" value="HL01030P-RELATED"/>
    <property type="match status" value="1"/>
</dbReference>
<feature type="region of interest" description="Disordered" evidence="10">
    <location>
        <begin position="1551"/>
        <end position="1607"/>
    </location>
</feature>
<evidence type="ECO:0000256" key="1">
    <source>
        <dbReference type="ARBA" id="ARBA00004123"/>
    </source>
</evidence>
<feature type="compositionally biased region" description="Polar residues" evidence="10">
    <location>
        <begin position="373"/>
        <end position="390"/>
    </location>
</feature>
<feature type="compositionally biased region" description="Basic and acidic residues" evidence="10">
    <location>
        <begin position="464"/>
        <end position="476"/>
    </location>
</feature>
<feature type="compositionally biased region" description="Polar residues" evidence="10">
    <location>
        <begin position="912"/>
        <end position="930"/>
    </location>
</feature>
<feature type="compositionally biased region" description="Polar residues" evidence="10">
    <location>
        <begin position="153"/>
        <end position="165"/>
    </location>
</feature>
<feature type="compositionally biased region" description="Basic residues" evidence="10">
    <location>
        <begin position="2619"/>
        <end position="2631"/>
    </location>
</feature>
<dbReference type="Gene3D" id="3.30.40.10">
    <property type="entry name" value="Zinc/RING finger domain, C3HC4 (zinc finger)"/>
    <property type="match status" value="1"/>
</dbReference>
<keyword evidence="7" id="KW-0804">Transcription</keyword>
<dbReference type="GO" id="GO:0008270">
    <property type="term" value="F:zinc ion binding"/>
    <property type="evidence" value="ECO:0007669"/>
    <property type="project" value="UniProtKB-KW"/>
</dbReference>
<feature type="compositionally biased region" description="Polar residues" evidence="10">
    <location>
        <begin position="320"/>
        <end position="333"/>
    </location>
</feature>
<dbReference type="InterPro" id="IPR001965">
    <property type="entry name" value="Znf_PHD"/>
</dbReference>
<evidence type="ECO:0000256" key="10">
    <source>
        <dbReference type="SAM" id="MobiDB-lite"/>
    </source>
</evidence>
<feature type="compositionally biased region" description="Polar residues" evidence="10">
    <location>
        <begin position="1900"/>
        <end position="1911"/>
    </location>
</feature>
<feature type="compositionally biased region" description="Basic and acidic residues" evidence="10">
    <location>
        <begin position="2219"/>
        <end position="2235"/>
    </location>
</feature>
<feature type="compositionally biased region" description="Basic and acidic residues" evidence="10">
    <location>
        <begin position="1555"/>
        <end position="1566"/>
    </location>
</feature>
<keyword evidence="8" id="KW-0539">Nucleus</keyword>
<feature type="region of interest" description="Disordered" evidence="10">
    <location>
        <begin position="177"/>
        <end position="218"/>
    </location>
</feature>